<proteinExistence type="predicted"/>
<sequence>MDKNTRWEQKKLEWIEELQRDMRTYLELISPLNDRPVMAMGILEYIQYRGS</sequence>
<dbReference type="AlphaFoldDB" id="A0A6H1ZH48"/>
<dbReference type="EMBL" id="MT144023">
    <property type="protein sequence ID" value="QJA46858.1"/>
    <property type="molecule type" value="Genomic_DNA"/>
</dbReference>
<evidence type="ECO:0000313" key="1">
    <source>
        <dbReference type="EMBL" id="QJA46858.1"/>
    </source>
</evidence>
<gene>
    <name evidence="1" type="ORF">TM448A00538_0020</name>
</gene>
<name>A0A6H1ZH48_9ZZZZ</name>
<reference evidence="1" key="1">
    <citation type="submission" date="2020-03" db="EMBL/GenBank/DDBJ databases">
        <title>The deep terrestrial virosphere.</title>
        <authorList>
            <person name="Holmfeldt K."/>
            <person name="Nilsson E."/>
            <person name="Simone D."/>
            <person name="Lopez-Fernandez M."/>
            <person name="Wu X."/>
            <person name="de Brujin I."/>
            <person name="Lundin D."/>
            <person name="Andersson A."/>
            <person name="Bertilsson S."/>
            <person name="Dopson M."/>
        </authorList>
    </citation>
    <scope>NUCLEOTIDE SEQUENCE</scope>
    <source>
        <strain evidence="1">TM448A00538</strain>
    </source>
</reference>
<protein>
    <submittedName>
        <fullName evidence="1">Uncharacterized protein</fullName>
    </submittedName>
</protein>
<organism evidence="1">
    <name type="scientific">viral metagenome</name>
    <dbReference type="NCBI Taxonomy" id="1070528"/>
    <lineage>
        <taxon>unclassified sequences</taxon>
        <taxon>metagenomes</taxon>
        <taxon>organismal metagenomes</taxon>
    </lineage>
</organism>
<accession>A0A6H1ZH48</accession>